<dbReference type="Pfam" id="PF04000">
    <property type="entry name" value="Sas10_Utp3"/>
    <property type="match status" value="1"/>
</dbReference>
<feature type="region of interest" description="Disordered" evidence="2">
    <location>
        <begin position="127"/>
        <end position="151"/>
    </location>
</feature>
<comment type="similarity">
    <text evidence="1">Belongs to the SAS10 family.</text>
</comment>
<dbReference type="PANTHER" id="PTHR13237:SF9">
    <property type="entry name" value="NEUROGUIDIN"/>
    <property type="match status" value="1"/>
</dbReference>
<reference evidence="3 4" key="1">
    <citation type="submission" date="2023-03" db="EMBL/GenBank/DDBJ databases">
        <title>Genome insight into feeding habits of ladybird beetles.</title>
        <authorList>
            <person name="Li H.-S."/>
            <person name="Huang Y.-H."/>
            <person name="Pang H."/>
        </authorList>
    </citation>
    <scope>NUCLEOTIDE SEQUENCE [LARGE SCALE GENOMIC DNA]</scope>
    <source>
        <strain evidence="3">SYSU_2023b</strain>
        <tissue evidence="3">Whole body</tissue>
    </source>
</reference>
<comment type="caution">
    <text evidence="3">The sequence shown here is derived from an EMBL/GenBank/DDBJ whole genome shotgun (WGS) entry which is preliminary data.</text>
</comment>
<keyword evidence="4" id="KW-1185">Reference proteome</keyword>
<dbReference type="EMBL" id="JARQZJ010000001">
    <property type="protein sequence ID" value="KAK9869393.1"/>
    <property type="molecule type" value="Genomic_DNA"/>
</dbReference>
<evidence type="ECO:0008006" key="5">
    <source>
        <dbReference type="Google" id="ProtNLM"/>
    </source>
</evidence>
<dbReference type="GO" id="GO:0000462">
    <property type="term" value="P:maturation of SSU-rRNA from tricistronic rRNA transcript (SSU-rRNA, 5.8S rRNA, LSU-rRNA)"/>
    <property type="evidence" value="ECO:0007669"/>
    <property type="project" value="TreeGrafter"/>
</dbReference>
<accession>A0AAW1TJ16</accession>
<dbReference type="InterPro" id="IPR007146">
    <property type="entry name" value="Sas10/Utp3/C1D"/>
</dbReference>
<evidence type="ECO:0000313" key="3">
    <source>
        <dbReference type="EMBL" id="KAK9869393.1"/>
    </source>
</evidence>
<proteinExistence type="inferred from homology"/>
<evidence type="ECO:0000313" key="4">
    <source>
        <dbReference type="Proteomes" id="UP001431783"/>
    </source>
</evidence>
<gene>
    <name evidence="3" type="ORF">WA026_003149</name>
</gene>
<feature type="compositionally biased region" description="Basic residues" evidence="2">
    <location>
        <begin position="278"/>
        <end position="300"/>
    </location>
</feature>
<dbReference type="GO" id="GO:0032040">
    <property type="term" value="C:small-subunit processome"/>
    <property type="evidence" value="ECO:0007669"/>
    <property type="project" value="TreeGrafter"/>
</dbReference>
<organism evidence="3 4">
    <name type="scientific">Henosepilachna vigintioctopunctata</name>
    <dbReference type="NCBI Taxonomy" id="420089"/>
    <lineage>
        <taxon>Eukaryota</taxon>
        <taxon>Metazoa</taxon>
        <taxon>Ecdysozoa</taxon>
        <taxon>Arthropoda</taxon>
        <taxon>Hexapoda</taxon>
        <taxon>Insecta</taxon>
        <taxon>Pterygota</taxon>
        <taxon>Neoptera</taxon>
        <taxon>Endopterygota</taxon>
        <taxon>Coleoptera</taxon>
        <taxon>Polyphaga</taxon>
        <taxon>Cucujiformia</taxon>
        <taxon>Coccinelloidea</taxon>
        <taxon>Coccinellidae</taxon>
        <taxon>Epilachninae</taxon>
        <taxon>Epilachnini</taxon>
        <taxon>Henosepilachna</taxon>
    </lineage>
</organism>
<name>A0AAW1TJ16_9CUCU</name>
<protein>
    <recommendedName>
        <fullName evidence="5">Neuroguidin</fullName>
    </recommendedName>
</protein>
<dbReference type="Proteomes" id="UP001431783">
    <property type="component" value="Unassembled WGS sequence"/>
</dbReference>
<evidence type="ECO:0000256" key="2">
    <source>
        <dbReference type="SAM" id="MobiDB-lite"/>
    </source>
</evidence>
<evidence type="ECO:0000256" key="1">
    <source>
        <dbReference type="ARBA" id="ARBA00010979"/>
    </source>
</evidence>
<feature type="region of interest" description="Disordered" evidence="2">
    <location>
        <begin position="272"/>
        <end position="300"/>
    </location>
</feature>
<sequence length="300" mass="34541">MVQAPEPPTGPRDLPEALVLLSEMNVSAQHVATLVDNMIQRVRNGELTTDQGLSFLEMKYNMLLSYLINLTFVVLRKCSGEKIVGDPCIDRLVEIRRILEKIRPIDHKLKYQIDKLVKTATSGTVVDDPSNFKPNPENLFENVDEDSGDSDHEVETMERKKKSDIYVPPKLSTVHYTGDETALQREKRLQDKSKKHAISSAIIQDLREEYAETPIEITQGSRAQQLLTKQQKEKQEYEEKYLTRLPVTKSEKHNRRQLTTLGTLGTEITDFGENKIPGNKRKRKHFTKSKGKNFKRKRFH</sequence>
<dbReference type="AlphaFoldDB" id="A0AAW1TJ16"/>
<dbReference type="PANTHER" id="PTHR13237">
    <property type="entry name" value="SOMETHING ABOUT SILENCING PROTEIN 10-RELATED"/>
    <property type="match status" value="1"/>
</dbReference>